<dbReference type="OrthoDB" id="2159882at2759"/>
<name>A0A1Y1VG19_9FUNG</name>
<feature type="compositionally biased region" description="Low complexity" evidence="2">
    <location>
        <begin position="1097"/>
        <end position="1113"/>
    </location>
</feature>
<feature type="compositionally biased region" description="Basic and acidic residues" evidence="2">
    <location>
        <begin position="1367"/>
        <end position="1376"/>
    </location>
</feature>
<keyword evidence="4" id="KW-1185">Reference proteome</keyword>
<feature type="region of interest" description="Disordered" evidence="2">
    <location>
        <begin position="1683"/>
        <end position="1703"/>
    </location>
</feature>
<feature type="region of interest" description="Disordered" evidence="2">
    <location>
        <begin position="1579"/>
        <end position="1601"/>
    </location>
</feature>
<evidence type="ECO:0000256" key="2">
    <source>
        <dbReference type="SAM" id="MobiDB-lite"/>
    </source>
</evidence>
<comment type="caution">
    <text evidence="3">The sequence shown here is derived from an EMBL/GenBank/DDBJ whole genome shotgun (WGS) entry which is preliminary data.</text>
</comment>
<feature type="compositionally biased region" description="Polar residues" evidence="2">
    <location>
        <begin position="1334"/>
        <end position="1350"/>
    </location>
</feature>
<gene>
    <name evidence="3" type="ORF">BCR36DRAFT_410236</name>
</gene>
<sequence length="1703" mass="199248">MLGNCPTGSRIAFFIPKYEYRKNENSQNKSKIQNNEWIKTCKYFIECNDKLRQEDNSPPLLVNKEYMNNFLNNSIEGNNTNIVLYGERKEDFTTDINECFHIQTVTSIITKIYKSINDLASKLENENKKNISLSIKYYTLISENEVMDLLNDNLDENYRIINIRKKEKDINESFTSTSEIYERKWNDKITNLDVMNLSDILNAFYKGYQHFQTSKLIKSIKDKSINIPKLIFSLIVKTAYKPIEKTLVRKYEPLTVLNIIDFTTIQTNMKHKDGCSTDVKTILNIITGLKNNLFYTPYLNPPYWSQIQYSPRNCQNLIVLFSHESAESLDTELNDLFLSLNILSDPKNNNKSQDLKIPDNSNKNKSNDDNAKTSNNDDSSNNNSNIETLNNSNNITNSINNNKKSYIKNKTPEQIDALINIYQKQIKEYLDKDISKTNYIEKIENELENCKKMLNSYSISDSFLRKKFIEMNNNMKMYKEKIDELNQIVNEKEYQLLEKQESQQKNNEKEEEKYTKMKKDDITGDILLEENSRLDEIIKSKNEDLDLLKKEIQFYKNNEIRYIELLENIELIKSFKSNEYECNKDIIEYYITNLKIKIDDITQNLKSINITDSKAEDNNIESISNNKNSDIIEQSQIINDNPISYEINRLNEILKEKEKENCLLKDKVKKLENASMSTEKERDEIITENTQKLTSNSIEDDIYTIQINRIRELEKTLHDVTCERDNNMSRISDLEFSLMKAQTLLLSNNLNKKEEEKLNNNNKNLDSNKNLSITNANENNDINNIANQNTSFYLSEFSSFIPPSPPSISAYSPSTSASSITSEESEPLYLTENVFQNLKKYKSKKGSKSNKVHENSNDENYNNYTYDNNFKTDKFSSSMYDENEAYYNTNIDKPKYNKHNNRNTLYICDGLDNLFNNIENKKMKQQITEKPSSLCLDVPRKRNFDKEHRRANSIDCFNIKSNKYSNKQNLNLLHKNKSCSFTNYENIKEFKKEDNATIKKNETNTYDDDEKLINEYSSNNDTHLSNNDKRDTYIKVPQMVVEYDRSRITIRNEEIEKLVPLKYILQEKKAHHHSIKNSYQACSSPSSYTFENLSVVSSSSKSRNPTKTTTNTGDKTKSLNISSNSKIRRLKPDDPKVYENQSFNTSIRSEPYQSLVCDKNYNDENERNGSNTTKEEKLINDIEHGVSHRNVSMDDLKFNDTNKINNVKSNNSINCNYNTYENYINYNYYSNYSIDYYNDDNYSRDYSDEIEEVNNKSESSVSVNEYNNNSNTSINYNINSNTVATTVKECQNYKNSNNSIILNKEVLNELEMCNSQEMITTSTSSFSSDDDDNGITSDETISTTYSNVSDNEPYLEEDRDEFYESNNEEKDEKREYPSYIIKQANSSKFLYNEQHEIYNMNQYDLTYSSDSRKSIANSKKSHEKKSNYINSTHNTIKSPRQDNNYYISNYNYKSNNNLTNENSIKNNTHENYINNPKYNYSNTSKQKDVIKKRKIPLEKNNNNNNNNNNNKTNENLINLNQLTYGKLQNNSQKLSKDYNNNTDSQINNGIYHSTMHDTNEQPVINNFNPYNNNKENFNNSNFNHSIKETSKSKNKQKEKEDTKNIYKLSHRISRIFSSKKNNSTKRLSHISIDTLQSERNNSHSNFFTPSFFHNENKRNSLTILDTSRINDFNSNTFNSVEKEKYPIPTKKSHKHIKNSISKK</sequence>
<proteinExistence type="predicted"/>
<feature type="region of interest" description="Disordered" evidence="2">
    <location>
        <begin position="842"/>
        <end position="865"/>
    </location>
</feature>
<evidence type="ECO:0000313" key="3">
    <source>
        <dbReference type="EMBL" id="ORX55299.1"/>
    </source>
</evidence>
<feature type="compositionally biased region" description="Basic and acidic residues" evidence="2">
    <location>
        <begin position="1585"/>
        <end position="1601"/>
    </location>
</feature>
<accession>A0A1Y1VG19</accession>
<dbReference type="Proteomes" id="UP000193719">
    <property type="component" value="Unassembled WGS sequence"/>
</dbReference>
<feature type="region of interest" description="Disordered" evidence="2">
    <location>
        <begin position="349"/>
        <end position="402"/>
    </location>
</feature>
<feature type="region of interest" description="Disordered" evidence="2">
    <location>
        <begin position="1321"/>
        <end position="1376"/>
    </location>
</feature>
<dbReference type="STRING" id="1754191.A0A1Y1VG19"/>
<feature type="coiled-coil region" evidence="1">
    <location>
        <begin position="440"/>
        <end position="558"/>
    </location>
</feature>
<dbReference type="EMBL" id="MCFH01000009">
    <property type="protein sequence ID" value="ORX55299.1"/>
    <property type="molecule type" value="Genomic_DNA"/>
</dbReference>
<reference evidence="3 4" key="1">
    <citation type="submission" date="2016-08" db="EMBL/GenBank/DDBJ databases">
        <title>Genomes of anaerobic fungi encode conserved fungal cellulosomes for biomass hydrolysis.</title>
        <authorList>
            <consortium name="DOE Joint Genome Institute"/>
            <person name="Haitjema C.H."/>
            <person name="Gilmore S.P."/>
            <person name="Henske J.K."/>
            <person name="Solomon K.V."/>
            <person name="De Groot R."/>
            <person name="Kuo A."/>
            <person name="Mondo S.J."/>
            <person name="Salamov A.A."/>
            <person name="Labutti K."/>
            <person name="Zhao Z."/>
            <person name="Chiniquy J."/>
            <person name="Barry K."/>
            <person name="Brewer H.M."/>
            <person name="Purvine S.O."/>
            <person name="Wright A.T."/>
            <person name="Boxma B."/>
            <person name="Van Alen T."/>
            <person name="Hackstein J.H."/>
            <person name="Baker S.E."/>
            <person name="Grigoriev I.V."/>
            <person name="O'Malley M.A."/>
        </authorList>
    </citation>
    <scope>NUCLEOTIDE SEQUENCE [LARGE SCALE GENOMIC DNA]</scope>
    <source>
        <strain evidence="4">finn</strain>
    </source>
</reference>
<organism evidence="3 4">
    <name type="scientific">Piromyces finnis</name>
    <dbReference type="NCBI Taxonomy" id="1754191"/>
    <lineage>
        <taxon>Eukaryota</taxon>
        <taxon>Fungi</taxon>
        <taxon>Fungi incertae sedis</taxon>
        <taxon>Chytridiomycota</taxon>
        <taxon>Chytridiomycota incertae sedis</taxon>
        <taxon>Neocallimastigomycetes</taxon>
        <taxon>Neocallimastigales</taxon>
        <taxon>Neocallimastigaceae</taxon>
        <taxon>Piromyces</taxon>
    </lineage>
</organism>
<feature type="compositionally biased region" description="Acidic residues" evidence="2">
    <location>
        <begin position="1353"/>
        <end position="1363"/>
    </location>
</feature>
<evidence type="ECO:0000256" key="1">
    <source>
        <dbReference type="SAM" id="Coils"/>
    </source>
</evidence>
<feature type="compositionally biased region" description="Basic residues" evidence="2">
    <location>
        <begin position="1690"/>
        <end position="1703"/>
    </location>
</feature>
<feature type="region of interest" description="Disordered" evidence="2">
    <location>
        <begin position="1096"/>
        <end position="1145"/>
    </location>
</feature>
<feature type="compositionally biased region" description="Low complexity" evidence="2">
    <location>
        <begin position="372"/>
        <end position="402"/>
    </location>
</feature>
<protein>
    <submittedName>
        <fullName evidence="3">Uncharacterized protein</fullName>
    </submittedName>
</protein>
<reference evidence="3 4" key="2">
    <citation type="submission" date="2016-08" db="EMBL/GenBank/DDBJ databases">
        <title>Pervasive Adenine N6-methylation of Active Genes in Fungi.</title>
        <authorList>
            <consortium name="DOE Joint Genome Institute"/>
            <person name="Mondo S.J."/>
            <person name="Dannebaum R.O."/>
            <person name="Kuo R.C."/>
            <person name="Labutti K."/>
            <person name="Haridas S."/>
            <person name="Kuo A."/>
            <person name="Salamov A."/>
            <person name="Ahrendt S.R."/>
            <person name="Lipzen A."/>
            <person name="Sullivan W."/>
            <person name="Andreopoulos W.B."/>
            <person name="Clum A."/>
            <person name="Lindquist E."/>
            <person name="Daum C."/>
            <person name="Ramamoorthy G.K."/>
            <person name="Gryganskyi A."/>
            <person name="Culley D."/>
            <person name="Magnuson J.K."/>
            <person name="James T.Y."/>
            <person name="O'Malley M.A."/>
            <person name="Stajich J.E."/>
            <person name="Spatafora J.W."/>
            <person name="Visel A."/>
            <person name="Grigoriev I.V."/>
        </authorList>
    </citation>
    <scope>NUCLEOTIDE SEQUENCE [LARGE SCALE GENOMIC DNA]</scope>
    <source>
        <strain evidence="4">finn</strain>
    </source>
</reference>
<evidence type="ECO:0000313" key="4">
    <source>
        <dbReference type="Proteomes" id="UP000193719"/>
    </source>
</evidence>
<keyword evidence="1" id="KW-0175">Coiled coil</keyword>